<comment type="caution">
    <text evidence="6">The sequence shown here is derived from an EMBL/GenBank/DDBJ whole genome shotgun (WGS) entry which is preliminary data.</text>
</comment>
<comment type="similarity">
    <text evidence="2">Belongs to the ATP-dependent AMP-binding enzyme family.</text>
</comment>
<protein>
    <recommendedName>
        <fullName evidence="5">Carrier domain-containing protein</fullName>
    </recommendedName>
</protein>
<keyword evidence="7" id="KW-1185">Reference proteome</keyword>
<dbReference type="PROSITE" id="PS50075">
    <property type="entry name" value="CARRIER"/>
    <property type="match status" value="1"/>
</dbReference>
<keyword evidence="4" id="KW-0597">Phosphoprotein</keyword>
<dbReference type="Proteomes" id="UP000325849">
    <property type="component" value="Unassembled WGS sequence"/>
</dbReference>
<feature type="domain" description="Carrier" evidence="5">
    <location>
        <begin position="3"/>
        <end position="78"/>
    </location>
</feature>
<dbReference type="InterPro" id="IPR020806">
    <property type="entry name" value="PKS_PP-bd"/>
</dbReference>
<evidence type="ECO:0000256" key="1">
    <source>
        <dbReference type="ARBA" id="ARBA00001957"/>
    </source>
</evidence>
<dbReference type="InterPro" id="IPR029058">
    <property type="entry name" value="AB_hydrolase_fold"/>
</dbReference>
<dbReference type="GO" id="GO:0031177">
    <property type="term" value="F:phosphopantetheine binding"/>
    <property type="evidence" value="ECO:0007669"/>
    <property type="project" value="InterPro"/>
</dbReference>
<sequence>YAPPADETEELVAELWADVLGIPLIGRHDSFFDLGGHSLGATRVMARLRHSLGLELPLHTLFDHPTVAGLAGAVEAALLAELVEAGSERPHTHQGGTA</sequence>
<reference evidence="6 7" key="1">
    <citation type="submission" date="2019-07" db="EMBL/GenBank/DDBJ databases">
        <title>New species of Amycolatopsis and Streptomyces.</title>
        <authorList>
            <person name="Duangmal K."/>
            <person name="Teo W.F.A."/>
            <person name="Lipun K."/>
        </authorList>
    </citation>
    <scope>NUCLEOTIDE SEQUENCE [LARGE SCALE GENOMIC DNA]</scope>
    <source>
        <strain evidence="6 7">NBRC 109810</strain>
    </source>
</reference>
<dbReference type="EMBL" id="VJZD01000225">
    <property type="protein sequence ID" value="MPY36478.1"/>
    <property type="molecule type" value="Genomic_DNA"/>
</dbReference>
<gene>
    <name evidence="6" type="ORF">FNH09_36220</name>
</gene>
<dbReference type="SMART" id="SM00823">
    <property type="entry name" value="PKS_PP"/>
    <property type="match status" value="1"/>
</dbReference>
<name>A0A5N8VR47_9ACTN</name>
<evidence type="ECO:0000313" key="6">
    <source>
        <dbReference type="EMBL" id="MPY36478.1"/>
    </source>
</evidence>
<dbReference type="SUPFAM" id="SSF47336">
    <property type="entry name" value="ACP-like"/>
    <property type="match status" value="1"/>
</dbReference>
<feature type="non-terminal residue" evidence="6">
    <location>
        <position position="1"/>
    </location>
</feature>
<dbReference type="RefSeq" id="WP_152894130.1">
    <property type="nucleotide sequence ID" value="NZ_VJZD01000225.1"/>
</dbReference>
<dbReference type="GO" id="GO:0044550">
    <property type="term" value="P:secondary metabolite biosynthetic process"/>
    <property type="evidence" value="ECO:0007669"/>
    <property type="project" value="TreeGrafter"/>
</dbReference>
<evidence type="ECO:0000256" key="4">
    <source>
        <dbReference type="ARBA" id="ARBA00022553"/>
    </source>
</evidence>
<keyword evidence="3" id="KW-0596">Phosphopantetheine</keyword>
<dbReference type="InterPro" id="IPR036736">
    <property type="entry name" value="ACP-like_sf"/>
</dbReference>
<dbReference type="GO" id="GO:0043041">
    <property type="term" value="P:amino acid activation for nonribosomal peptide biosynthetic process"/>
    <property type="evidence" value="ECO:0007669"/>
    <property type="project" value="TreeGrafter"/>
</dbReference>
<dbReference type="OrthoDB" id="2085352at2"/>
<proteinExistence type="inferred from homology"/>
<dbReference type="GO" id="GO:0017000">
    <property type="term" value="P:antibiotic biosynthetic process"/>
    <property type="evidence" value="ECO:0007669"/>
    <property type="project" value="UniProtKB-ARBA"/>
</dbReference>
<dbReference type="Pfam" id="PF00550">
    <property type="entry name" value="PP-binding"/>
    <property type="match status" value="1"/>
</dbReference>
<evidence type="ECO:0000259" key="5">
    <source>
        <dbReference type="PROSITE" id="PS50075"/>
    </source>
</evidence>
<accession>A0A5N8VR47</accession>
<dbReference type="GO" id="GO:0005829">
    <property type="term" value="C:cytosol"/>
    <property type="evidence" value="ECO:0007669"/>
    <property type="project" value="TreeGrafter"/>
</dbReference>
<evidence type="ECO:0000313" key="7">
    <source>
        <dbReference type="Proteomes" id="UP000325849"/>
    </source>
</evidence>
<organism evidence="6 7">
    <name type="scientific">Streptomyces adustus</name>
    <dbReference type="NCBI Taxonomy" id="1609272"/>
    <lineage>
        <taxon>Bacteria</taxon>
        <taxon>Bacillati</taxon>
        <taxon>Actinomycetota</taxon>
        <taxon>Actinomycetes</taxon>
        <taxon>Kitasatosporales</taxon>
        <taxon>Streptomycetaceae</taxon>
        <taxon>Streptomyces</taxon>
    </lineage>
</organism>
<comment type="cofactor">
    <cofactor evidence="1">
        <name>pantetheine 4'-phosphate</name>
        <dbReference type="ChEBI" id="CHEBI:47942"/>
    </cofactor>
</comment>
<dbReference type="AlphaFoldDB" id="A0A5N8VR47"/>
<dbReference type="GO" id="GO:0072330">
    <property type="term" value="P:monocarboxylic acid biosynthetic process"/>
    <property type="evidence" value="ECO:0007669"/>
    <property type="project" value="UniProtKB-ARBA"/>
</dbReference>
<dbReference type="Gene3D" id="3.40.50.1820">
    <property type="entry name" value="alpha/beta hydrolase"/>
    <property type="match status" value="1"/>
</dbReference>
<dbReference type="InterPro" id="IPR009081">
    <property type="entry name" value="PP-bd_ACP"/>
</dbReference>
<dbReference type="PANTHER" id="PTHR45527">
    <property type="entry name" value="NONRIBOSOMAL PEPTIDE SYNTHETASE"/>
    <property type="match status" value="1"/>
</dbReference>
<dbReference type="PANTHER" id="PTHR45527:SF1">
    <property type="entry name" value="FATTY ACID SYNTHASE"/>
    <property type="match status" value="1"/>
</dbReference>
<evidence type="ECO:0000256" key="3">
    <source>
        <dbReference type="ARBA" id="ARBA00022450"/>
    </source>
</evidence>
<dbReference type="FunFam" id="1.10.1200.10:FF:000016">
    <property type="entry name" value="Non-ribosomal peptide synthase"/>
    <property type="match status" value="1"/>
</dbReference>
<evidence type="ECO:0000256" key="2">
    <source>
        <dbReference type="ARBA" id="ARBA00006432"/>
    </source>
</evidence>